<name>A0A1H1LC33_9MICO</name>
<dbReference type="RefSeq" id="WP_060921048.1">
    <property type="nucleotide sequence ID" value="NZ_LT629770.1"/>
</dbReference>
<organism evidence="1 3">
    <name type="scientific">Microbacterium paraoxydans</name>
    <dbReference type="NCBI Taxonomy" id="199592"/>
    <lineage>
        <taxon>Bacteria</taxon>
        <taxon>Bacillati</taxon>
        <taxon>Actinomycetota</taxon>
        <taxon>Actinomycetes</taxon>
        <taxon>Micrococcales</taxon>
        <taxon>Microbacteriaceae</taxon>
        <taxon>Microbacterium</taxon>
    </lineage>
</organism>
<accession>A0A1H1LC33</accession>
<evidence type="ECO:0000313" key="3">
    <source>
        <dbReference type="Proteomes" id="UP000182126"/>
    </source>
</evidence>
<dbReference type="EMBL" id="LT629770">
    <property type="protein sequence ID" value="SDT08773.1"/>
    <property type="molecule type" value="Genomic_DNA"/>
</dbReference>
<dbReference type="Proteomes" id="UP000182126">
    <property type="component" value="Chromosome I"/>
</dbReference>
<gene>
    <name evidence="1" type="ORF">SAMN04489809_0046</name>
    <name evidence="2" type="ORF">SAMN04489809_3481</name>
</gene>
<dbReference type="GeneID" id="36301479"/>
<evidence type="ECO:0000313" key="2">
    <source>
        <dbReference type="EMBL" id="SDT08773.1"/>
    </source>
</evidence>
<proteinExistence type="predicted"/>
<evidence type="ECO:0000313" key="1">
    <source>
        <dbReference type="EMBL" id="SDR71429.1"/>
    </source>
</evidence>
<sequence>MVRNEHGAVLGIDWRQVPDMGLESVPGRIDVRNVMPGDTVHLDGQDVVVHRVEGPRSASAMHLITRTAGGAEIVHEAVIGERVDVVAVGAFGS</sequence>
<reference evidence="1 3" key="1">
    <citation type="submission" date="2016-10" db="EMBL/GenBank/DDBJ databases">
        <authorList>
            <person name="de Groot N.N."/>
        </authorList>
    </citation>
    <scope>NUCLEOTIDE SEQUENCE [LARGE SCALE GENOMIC DNA]</scope>
    <source>
        <strain evidence="1 3">DSM 15019</strain>
    </source>
</reference>
<protein>
    <submittedName>
        <fullName evidence="1">Uncharacterized protein</fullName>
    </submittedName>
</protein>
<dbReference type="AlphaFoldDB" id="A0A1H1LC33"/>
<dbReference type="EMBL" id="LT629770">
    <property type="protein sequence ID" value="SDR71429.1"/>
    <property type="molecule type" value="Genomic_DNA"/>
</dbReference>